<keyword evidence="2" id="KW-0106">Calcium</keyword>
<proteinExistence type="predicted"/>
<evidence type="ECO:0000256" key="2">
    <source>
        <dbReference type="ARBA" id="ARBA00022837"/>
    </source>
</evidence>
<dbReference type="InterPro" id="IPR043520">
    <property type="entry name" value="SPT21"/>
</dbReference>
<keyword evidence="6" id="KW-1185">Reference proteome</keyword>
<evidence type="ECO:0000313" key="5">
    <source>
        <dbReference type="Ensembl" id="ENSECAP00000018991.3"/>
    </source>
</evidence>
<dbReference type="PROSITE" id="PS50222">
    <property type="entry name" value="EF_HAND_2"/>
    <property type="match status" value="1"/>
</dbReference>
<dbReference type="GeneTree" id="ENSGT00940000163904"/>
<dbReference type="AlphaFoldDB" id="F6PT84"/>
<organism evidence="5 6">
    <name type="scientific">Equus caballus</name>
    <name type="common">Horse</name>
    <dbReference type="NCBI Taxonomy" id="9796"/>
    <lineage>
        <taxon>Eukaryota</taxon>
        <taxon>Metazoa</taxon>
        <taxon>Chordata</taxon>
        <taxon>Craniata</taxon>
        <taxon>Vertebrata</taxon>
        <taxon>Euteleostomi</taxon>
        <taxon>Mammalia</taxon>
        <taxon>Eutheria</taxon>
        <taxon>Laurasiatheria</taxon>
        <taxon>Perissodactyla</taxon>
        <taxon>Equidae</taxon>
        <taxon>Equus</taxon>
    </lineage>
</organism>
<dbReference type="InterPro" id="IPR018247">
    <property type="entry name" value="EF_Hand_1_Ca_BS"/>
</dbReference>
<dbReference type="Bgee" id="ENSECAG00000021549">
    <property type="expression patterns" value="Expressed in testis and 11 other cell types or tissues"/>
</dbReference>
<accession>F6PT84</accession>
<evidence type="ECO:0000256" key="1">
    <source>
        <dbReference type="ARBA" id="ARBA00022723"/>
    </source>
</evidence>
<dbReference type="InterPro" id="IPR011992">
    <property type="entry name" value="EF-hand-dom_pair"/>
</dbReference>
<dbReference type="PANTHER" id="PTHR47500:SF4">
    <property type="entry name" value="EF-HAND CALCIUM BINDING DOMAIN 15"/>
    <property type="match status" value="1"/>
</dbReference>
<dbReference type="PaxDb" id="9796-ENSECAP00000018991"/>
<dbReference type="InterPro" id="IPR002048">
    <property type="entry name" value="EF_hand_dom"/>
</dbReference>
<dbReference type="SUPFAM" id="SSF47473">
    <property type="entry name" value="EF-hand"/>
    <property type="match status" value="1"/>
</dbReference>
<dbReference type="HOGENOM" id="CLU_057258_0_0_1"/>
<feature type="domain" description="EF-hand" evidence="4">
    <location>
        <begin position="143"/>
        <end position="178"/>
    </location>
</feature>
<reference evidence="5" key="2">
    <citation type="submission" date="2025-08" db="UniProtKB">
        <authorList>
            <consortium name="Ensembl"/>
        </authorList>
    </citation>
    <scope>IDENTIFICATION</scope>
    <source>
        <strain evidence="5">Thoroughbred</strain>
    </source>
</reference>
<dbReference type="PANTHER" id="PTHR47500">
    <property type="entry name" value="EF-HAND CALCIUM-BINDING DOMAIN-CONTAINING PROTEIN"/>
    <property type="match status" value="1"/>
</dbReference>
<dbReference type="Proteomes" id="UP000002281">
    <property type="component" value="Chromosome 11"/>
</dbReference>
<dbReference type="GO" id="GO:0005509">
    <property type="term" value="F:calcium ion binding"/>
    <property type="evidence" value="ECO:0007669"/>
    <property type="project" value="InterPro"/>
</dbReference>
<reference evidence="5" key="3">
    <citation type="submission" date="2025-09" db="UniProtKB">
        <authorList>
            <consortium name="Ensembl"/>
        </authorList>
    </citation>
    <scope>IDENTIFICATION</scope>
    <source>
        <strain evidence="5">Thoroughbred</strain>
    </source>
</reference>
<dbReference type="Pfam" id="PF13833">
    <property type="entry name" value="EF-hand_8"/>
    <property type="match status" value="1"/>
</dbReference>
<dbReference type="Ensembl" id="ENSECAT00000022953.3">
    <property type="protein sequence ID" value="ENSECAP00000018991.3"/>
    <property type="gene ID" value="ENSECAG00000021549.3"/>
</dbReference>
<dbReference type="STRING" id="9796.ENSECAP00000018991"/>
<dbReference type="Gene3D" id="1.10.238.10">
    <property type="entry name" value="EF-hand"/>
    <property type="match status" value="1"/>
</dbReference>
<keyword evidence="1" id="KW-0479">Metal-binding</keyword>
<dbReference type="PROSITE" id="PS00018">
    <property type="entry name" value="EF_HAND_1"/>
    <property type="match status" value="1"/>
</dbReference>
<feature type="region of interest" description="Disordered" evidence="3">
    <location>
        <begin position="1"/>
        <end position="44"/>
    </location>
</feature>
<reference evidence="5 6" key="1">
    <citation type="journal article" date="2009" name="Science">
        <title>Genome sequence, comparative analysis, and population genetics of the domestic horse.</title>
        <authorList>
            <consortium name="Broad Institute Genome Sequencing Platform"/>
            <consortium name="Broad Institute Whole Genome Assembly Team"/>
            <person name="Wade C.M."/>
            <person name="Giulotto E."/>
            <person name="Sigurdsson S."/>
            <person name="Zoli M."/>
            <person name="Gnerre S."/>
            <person name="Imsland F."/>
            <person name="Lear T.L."/>
            <person name="Adelson D.L."/>
            <person name="Bailey E."/>
            <person name="Bellone R.R."/>
            <person name="Bloecker H."/>
            <person name="Distl O."/>
            <person name="Edgar R.C."/>
            <person name="Garber M."/>
            <person name="Leeb T."/>
            <person name="Mauceli E."/>
            <person name="MacLeod J.N."/>
            <person name="Penedo M.C.T."/>
            <person name="Raison J.M."/>
            <person name="Sharpe T."/>
            <person name="Vogel J."/>
            <person name="Andersson L."/>
            <person name="Antczak D.F."/>
            <person name="Biagi T."/>
            <person name="Binns M.M."/>
            <person name="Chowdhary B.P."/>
            <person name="Coleman S.J."/>
            <person name="Della Valle G."/>
            <person name="Fryc S."/>
            <person name="Guerin G."/>
            <person name="Hasegawa T."/>
            <person name="Hill E.W."/>
            <person name="Jurka J."/>
            <person name="Kiialainen A."/>
            <person name="Lindgren G."/>
            <person name="Liu J."/>
            <person name="Magnani E."/>
            <person name="Mickelson J.R."/>
            <person name="Murray J."/>
            <person name="Nergadze S.G."/>
            <person name="Onofrio R."/>
            <person name="Pedroni S."/>
            <person name="Piras M.F."/>
            <person name="Raudsepp T."/>
            <person name="Rocchi M."/>
            <person name="Roeed K.H."/>
            <person name="Ryder O.A."/>
            <person name="Searle S."/>
            <person name="Skow L."/>
            <person name="Swinburne J.E."/>
            <person name="Syvaenen A.C."/>
            <person name="Tozaki T."/>
            <person name="Valberg S.J."/>
            <person name="Vaudin M."/>
            <person name="White J.R."/>
            <person name="Zody M.C."/>
            <person name="Lander E.S."/>
            <person name="Lindblad-Toh K."/>
        </authorList>
    </citation>
    <scope>NUCLEOTIDE SEQUENCE [LARGE SCALE GENOMIC DNA]</scope>
    <source>
        <strain evidence="5 6">Thoroughbred</strain>
    </source>
</reference>
<protein>
    <recommendedName>
        <fullName evidence="4">EF-hand domain-containing protein</fullName>
    </recommendedName>
</protein>
<feature type="compositionally biased region" description="Polar residues" evidence="3">
    <location>
        <begin position="356"/>
        <end position="369"/>
    </location>
</feature>
<dbReference type="InParanoid" id="F6PT84"/>
<dbReference type="CDD" id="cd00051">
    <property type="entry name" value="EFh"/>
    <property type="match status" value="1"/>
</dbReference>
<name>F6PT84_HORSE</name>
<feature type="region of interest" description="Disordered" evidence="3">
    <location>
        <begin position="296"/>
        <end position="380"/>
    </location>
</feature>
<evidence type="ECO:0000256" key="3">
    <source>
        <dbReference type="SAM" id="MobiDB-lite"/>
    </source>
</evidence>
<sequence>MEGSRGQKIKRPRSAQRMYRPVQNPQRLLTQDPGAEQTSRTQKRRLQWGTALLTQMEPAAAMATGAKQAPWRAREFKGLAATHSVQSGPGTRSPSFAVEDLLLLTPQQLAAFQDIFKLFSSSPTGAIDMRSMKAALHNVGIQLSPQEMCEALRQADLDRDGTVNFKDFLGVLTDSHRLAQCLGQVRNSRVCDPQGLQTLFLEILFKLMSQGFVPSKSAQEVMSYYSTKQRALRLNSGWNGRSRGHGRTARAHADLTFFCQATRLSGLSNAELARSLLSLHKAGTHGPYSQIPNLARRMRPERKTRNCAPRPLVRLPKCYQPSRPKLGPTPRPPSQGFVGQPLESVGPTKLAPSPPTLVQKQPFSPSPASLQRPAMKNLYK</sequence>
<evidence type="ECO:0000259" key="4">
    <source>
        <dbReference type="PROSITE" id="PS50222"/>
    </source>
</evidence>
<evidence type="ECO:0000313" key="6">
    <source>
        <dbReference type="Proteomes" id="UP000002281"/>
    </source>
</evidence>